<dbReference type="Proteomes" id="UP000310576">
    <property type="component" value="Unassembled WGS sequence"/>
</dbReference>
<dbReference type="InterPro" id="IPR047937">
    <property type="entry name" value="Eex_IncN-like"/>
</dbReference>
<organism evidence="1 2">
    <name type="scientific">Rodentibacter pneumotropicus</name>
    <dbReference type="NCBI Taxonomy" id="758"/>
    <lineage>
        <taxon>Bacteria</taxon>
        <taxon>Pseudomonadati</taxon>
        <taxon>Pseudomonadota</taxon>
        <taxon>Gammaproteobacteria</taxon>
        <taxon>Pasteurellales</taxon>
        <taxon>Pasteurellaceae</taxon>
        <taxon>Rodentibacter</taxon>
    </lineage>
</organism>
<reference evidence="1 2" key="1">
    <citation type="journal article" date="2019" name="Vet. Microbiol.">
        <title>Development of multi locus sequence typing (MLST) of Rodentibacter pneumotropicus.</title>
        <authorList>
            <person name="Adhikary S."/>
            <person name="Bisgaard M."/>
            <person name="Boot R."/>
            <person name="Benga L."/>
            <person name="Nicklas W."/>
            <person name="Christensen H."/>
        </authorList>
    </citation>
    <scope>NUCLEOTIDE SEQUENCE [LARGE SCALE GENOMIC DNA]</scope>
    <source>
        <strain evidence="1 2">1596_07</strain>
    </source>
</reference>
<gene>
    <name evidence="1" type="ORF">D3M76_11485</name>
</gene>
<protein>
    <recommendedName>
        <fullName evidence="3">EexN family lipoprotein</fullName>
    </recommendedName>
</protein>
<evidence type="ECO:0008006" key="3">
    <source>
        <dbReference type="Google" id="ProtNLM"/>
    </source>
</evidence>
<evidence type="ECO:0000313" key="1">
    <source>
        <dbReference type="EMBL" id="THA11247.1"/>
    </source>
</evidence>
<dbReference type="PROSITE" id="PS51257">
    <property type="entry name" value="PROKAR_LIPOPROTEIN"/>
    <property type="match status" value="1"/>
</dbReference>
<dbReference type="EMBL" id="QXNG01000143">
    <property type="protein sequence ID" value="THA11247.1"/>
    <property type="molecule type" value="Genomic_DNA"/>
</dbReference>
<dbReference type="NCBIfam" id="NF033894">
    <property type="entry name" value="Eex_IncN"/>
    <property type="match status" value="1"/>
</dbReference>
<dbReference type="RefSeq" id="WP_136125799.1">
    <property type="nucleotide sequence ID" value="NZ_QXNG01000143.1"/>
</dbReference>
<accession>A0A4S2Q5T0</accession>
<name>A0A4S2Q5T0_9PAST</name>
<dbReference type="AlphaFoldDB" id="A0A4S2Q5T0"/>
<sequence length="75" mass="8558">MKNFFIALFILGLGACSEEVKTLEYYKNHEADRLKVIEECDRKGKPVSSGPNCRNAYDAQAKIRRMNTRGVNFSN</sequence>
<proteinExistence type="predicted"/>
<comment type="caution">
    <text evidence="1">The sequence shown here is derived from an EMBL/GenBank/DDBJ whole genome shotgun (WGS) entry which is preliminary data.</text>
</comment>
<evidence type="ECO:0000313" key="2">
    <source>
        <dbReference type="Proteomes" id="UP000310576"/>
    </source>
</evidence>